<dbReference type="AlphaFoldDB" id="A0A5B7K2P7"/>
<dbReference type="Proteomes" id="UP000324222">
    <property type="component" value="Unassembled WGS sequence"/>
</dbReference>
<gene>
    <name evidence="1" type="ORF">E2C01_096316</name>
</gene>
<dbReference type="EMBL" id="VSRR010124547">
    <property type="protein sequence ID" value="MPD00817.1"/>
    <property type="molecule type" value="Genomic_DNA"/>
</dbReference>
<organism evidence="1 2">
    <name type="scientific">Portunus trituberculatus</name>
    <name type="common">Swimming crab</name>
    <name type="synonym">Neptunus trituberculatus</name>
    <dbReference type="NCBI Taxonomy" id="210409"/>
    <lineage>
        <taxon>Eukaryota</taxon>
        <taxon>Metazoa</taxon>
        <taxon>Ecdysozoa</taxon>
        <taxon>Arthropoda</taxon>
        <taxon>Crustacea</taxon>
        <taxon>Multicrustacea</taxon>
        <taxon>Malacostraca</taxon>
        <taxon>Eumalacostraca</taxon>
        <taxon>Eucarida</taxon>
        <taxon>Decapoda</taxon>
        <taxon>Pleocyemata</taxon>
        <taxon>Brachyura</taxon>
        <taxon>Eubrachyura</taxon>
        <taxon>Portunoidea</taxon>
        <taxon>Portunidae</taxon>
        <taxon>Portuninae</taxon>
        <taxon>Portunus</taxon>
    </lineage>
</organism>
<evidence type="ECO:0000313" key="1">
    <source>
        <dbReference type="EMBL" id="MPD00817.1"/>
    </source>
</evidence>
<keyword evidence="2" id="KW-1185">Reference proteome</keyword>
<sequence length="68" mass="7887">MLPSSTAGDLMEVLTLFLLFVRRQSSTFGEKNVSKTFVQKEELRKYLGRLPVLNKDTCLETCRPRQHE</sequence>
<evidence type="ECO:0000313" key="2">
    <source>
        <dbReference type="Proteomes" id="UP000324222"/>
    </source>
</evidence>
<reference evidence="1 2" key="1">
    <citation type="submission" date="2019-05" db="EMBL/GenBank/DDBJ databases">
        <title>Another draft genome of Portunus trituberculatus and its Hox gene families provides insights of decapod evolution.</title>
        <authorList>
            <person name="Jeong J.-H."/>
            <person name="Song I."/>
            <person name="Kim S."/>
            <person name="Choi T."/>
            <person name="Kim D."/>
            <person name="Ryu S."/>
            <person name="Kim W."/>
        </authorList>
    </citation>
    <scope>NUCLEOTIDE SEQUENCE [LARGE SCALE GENOMIC DNA]</scope>
    <source>
        <tissue evidence="1">Muscle</tissue>
    </source>
</reference>
<name>A0A5B7K2P7_PORTR</name>
<proteinExistence type="predicted"/>
<protein>
    <submittedName>
        <fullName evidence="1">Uncharacterized protein</fullName>
    </submittedName>
</protein>
<accession>A0A5B7K2P7</accession>
<comment type="caution">
    <text evidence="1">The sequence shown here is derived from an EMBL/GenBank/DDBJ whole genome shotgun (WGS) entry which is preliminary data.</text>
</comment>